<protein>
    <submittedName>
        <fullName evidence="1">Uncharacterized protein</fullName>
    </submittedName>
</protein>
<evidence type="ECO:0000313" key="1">
    <source>
        <dbReference type="EMBL" id="MBB1126781.1"/>
    </source>
</evidence>
<dbReference type="Proteomes" id="UP000548632">
    <property type="component" value="Unassembled WGS sequence"/>
</dbReference>
<keyword evidence="2" id="KW-1185">Reference proteome</keyword>
<gene>
    <name evidence="1" type="ORF">HUK38_11155</name>
</gene>
<reference evidence="1 2" key="1">
    <citation type="journal article" date="2020" name="Arch. Microbiol.">
        <title>The genome sequence of the giant phototrophic gammaproteobacterium Thiospirillum jenense gives insight into its physiological properties and phylogenetic relationships.</title>
        <authorList>
            <person name="Imhoff J.F."/>
            <person name="Meyer T.E."/>
            <person name="Kyndt J.A."/>
        </authorList>
    </citation>
    <scope>NUCLEOTIDE SEQUENCE [LARGE SCALE GENOMIC DNA]</scope>
    <source>
        <strain evidence="1 2">DSM 216</strain>
    </source>
</reference>
<comment type="caution">
    <text evidence="1">The sequence shown here is derived from an EMBL/GenBank/DDBJ whole genome shotgun (WGS) entry which is preliminary data.</text>
</comment>
<name>A0A839HDS1_9GAMM</name>
<dbReference type="RefSeq" id="WP_182584409.1">
    <property type="nucleotide sequence ID" value="NZ_JABVCQ010000025.1"/>
</dbReference>
<sequence length="506" mass="57787">MDEKELPSLVIGQNIVLYHPFVRVAVFVECNEFRNFDLILFMVPKRHAVPVQAVFRRKKTSKCGRVVLFGTGNYWLYEFDLSCLLHDYQSLAFFLKLNEKSNPPTDVSVTLIIENTAFIHLGTTLQTFQTLNRIGEVYTYDSTFRFRAYNDVFQYSVFKSQFLKNREINHVAEEIIDQHPESQFSKQIFSKLNPFRLNKLEYKISVIGAAQTGKTSVIAALHDSIQKIQAISRLILRTEDDDLKTVSVSHHLNKMINSCLPNLQVKNPSETDQNFSFAFSSYRIVFQSESGNLDLNLIISESNSPSEDGAIFTENNIDLMKSSDILVFSFDAVALMEENGRYHETVNKVREITDCCKRSLINLNSPKLILLVPIRCEAYASSTSAYRLLAAIEDHYSVLFSFLRGLNEFVAFGIVPIQTLGSILLQGSNCQHTKENCVNSIYSPRNVEQLWIYILSFVFSRTLSTHKLSLAPDVWNDINVKFCRLLSHRKQGAEGFKLIQGFRLVG</sequence>
<dbReference type="EMBL" id="JABVCQ010000025">
    <property type="protein sequence ID" value="MBB1126781.1"/>
    <property type="molecule type" value="Genomic_DNA"/>
</dbReference>
<proteinExistence type="predicted"/>
<accession>A0A839HDS1</accession>
<evidence type="ECO:0000313" key="2">
    <source>
        <dbReference type="Proteomes" id="UP000548632"/>
    </source>
</evidence>
<dbReference type="AlphaFoldDB" id="A0A839HDS1"/>
<organism evidence="1 2">
    <name type="scientific">Thiospirillum jenense</name>
    <dbReference type="NCBI Taxonomy" id="1653858"/>
    <lineage>
        <taxon>Bacteria</taxon>
        <taxon>Pseudomonadati</taxon>
        <taxon>Pseudomonadota</taxon>
        <taxon>Gammaproteobacteria</taxon>
        <taxon>Chromatiales</taxon>
        <taxon>Chromatiaceae</taxon>
        <taxon>Thiospirillum</taxon>
    </lineage>
</organism>